<dbReference type="CDD" id="cd03130">
    <property type="entry name" value="GATase1_CobB"/>
    <property type="match status" value="1"/>
</dbReference>
<comment type="catalytic activity">
    <reaction evidence="7">
        <text>cob(II)yrinate + 2 L-glutamine + 2 ATP + 2 H2O = cob(II)yrinate a,c diamide + 2 L-glutamate + 2 ADP + 2 phosphate + 2 H(+)</text>
        <dbReference type="Rhea" id="RHEA:26289"/>
        <dbReference type="ChEBI" id="CHEBI:15377"/>
        <dbReference type="ChEBI" id="CHEBI:15378"/>
        <dbReference type="ChEBI" id="CHEBI:29985"/>
        <dbReference type="ChEBI" id="CHEBI:30616"/>
        <dbReference type="ChEBI" id="CHEBI:43474"/>
        <dbReference type="ChEBI" id="CHEBI:58359"/>
        <dbReference type="ChEBI" id="CHEBI:58537"/>
        <dbReference type="ChEBI" id="CHEBI:58894"/>
        <dbReference type="ChEBI" id="CHEBI:456216"/>
        <dbReference type="EC" id="6.3.5.11"/>
    </reaction>
</comment>
<comment type="similarity">
    <text evidence="7">Belongs to the CobB/CbiA family.</text>
</comment>
<reference evidence="10 11" key="1">
    <citation type="submission" date="2018-08" db="EMBL/GenBank/DDBJ databases">
        <title>A genome reference for cultivated species of the human gut microbiota.</title>
        <authorList>
            <person name="Zou Y."/>
            <person name="Xue W."/>
            <person name="Luo G."/>
        </authorList>
    </citation>
    <scope>NUCLEOTIDE SEQUENCE [LARGE SCALE GENOMIC DNA]</scope>
    <source>
        <strain evidence="10 11">AM07-24</strain>
    </source>
</reference>
<comment type="cofactor">
    <cofactor evidence="1 7">
        <name>Mg(2+)</name>
        <dbReference type="ChEBI" id="CHEBI:18420"/>
    </cofactor>
</comment>
<feature type="site" description="Increases nucleophilicity of active site Cys" evidence="7">
    <location>
        <position position="430"/>
    </location>
</feature>
<keyword evidence="7" id="KW-0169">Cobalamin biosynthesis</keyword>
<dbReference type="PANTHER" id="PTHR43873">
    <property type="entry name" value="COBYRINATE A,C-DIAMIDE SYNTHASE"/>
    <property type="match status" value="1"/>
</dbReference>
<feature type="active site" description="Nucleophile" evidence="7">
    <location>
        <position position="332"/>
    </location>
</feature>
<dbReference type="Gene3D" id="3.40.50.300">
    <property type="entry name" value="P-loop containing nucleotide triphosphate hydrolases"/>
    <property type="match status" value="2"/>
</dbReference>
<evidence type="ECO:0000259" key="8">
    <source>
        <dbReference type="Pfam" id="PF01656"/>
    </source>
</evidence>
<gene>
    <name evidence="7" type="primary">cbiA</name>
    <name evidence="10" type="ORF">DW099_06670</name>
</gene>
<dbReference type="InterPro" id="IPR029062">
    <property type="entry name" value="Class_I_gatase-like"/>
</dbReference>
<sequence length="456" mass="50040">MKSKINRVLLAGTGSGCGKTTVVCGLLKALADRGQKAASFKCGPDYIDPMFHSEIIGTKSRNLDLYLCSADTVKYLLSKDAAGFDVAIIEGVMGMYDGLGFETDDFSANHISRETQTPELLIVNVKGKSLSLLAEISGYLNFAENQVQGVILNNCAKGMYPVYRKMIEEKLNLKVYGFLPQLKEAEIGSRHLGLVTAQEIEDLKTKIEIMGKAAAESLDLDGILALAESTPELTYEELKITPVCKKPVKIGVAKDKAFCFYYEDNFELLTALGGELVFFSPMEDDALPEGICGLILGGGYPEEHLKRLTANQSMMSSIKEAAGKGMPIYAECGGFMYLGRTITKDGETFETVGVIDGNSHMTEGLVRFGYKTLTANRDNLMCKAGEQIRCHEFHYSDTDHQGDGFTAAKSSGKCWQAVVASDTIFAGYPHLHLWSNRRFAENFVRKCGEFGGRLWR</sequence>
<dbReference type="Gene3D" id="3.40.50.880">
    <property type="match status" value="1"/>
</dbReference>
<evidence type="ECO:0000256" key="5">
    <source>
        <dbReference type="ARBA" id="ARBA00022842"/>
    </source>
</evidence>
<evidence type="ECO:0000313" key="10">
    <source>
        <dbReference type="EMBL" id="RHJ88098.1"/>
    </source>
</evidence>
<proteinExistence type="inferred from homology"/>
<comment type="domain">
    <text evidence="7">Comprises of two domains. The C-terminal domain contains the binding site for glutamine and catalyzes the hydrolysis of this substrate to glutamate and ammonia. The N-terminal domain is anticipated to bind ATP and cobyrinate and catalyzes the ultimate synthesis of the diamide product. The ammonia produced via the glutaminase domain is probably translocated to the adjacent domain via a molecular tunnel, where it reacts with an activated intermediate.</text>
</comment>
<evidence type="ECO:0000256" key="2">
    <source>
        <dbReference type="ARBA" id="ARBA00022598"/>
    </source>
</evidence>
<dbReference type="InterPro" id="IPR011698">
    <property type="entry name" value="GATase_3"/>
</dbReference>
<dbReference type="UniPathway" id="UPA00148">
    <property type="reaction ID" value="UER00231"/>
</dbReference>
<dbReference type="Pfam" id="PF01656">
    <property type="entry name" value="CbiA"/>
    <property type="match status" value="1"/>
</dbReference>
<dbReference type="AlphaFoldDB" id="A0A415E399"/>
<dbReference type="STRING" id="1776384.GCA_900086585_03662"/>
<dbReference type="InterPro" id="IPR027417">
    <property type="entry name" value="P-loop_NTPase"/>
</dbReference>
<keyword evidence="5 7" id="KW-0460">Magnesium</keyword>
<organism evidence="10 11">
    <name type="scientific">Emergencia timonensis</name>
    <dbReference type="NCBI Taxonomy" id="1776384"/>
    <lineage>
        <taxon>Bacteria</taxon>
        <taxon>Bacillati</taxon>
        <taxon>Bacillota</taxon>
        <taxon>Clostridia</taxon>
        <taxon>Peptostreptococcales</taxon>
        <taxon>Anaerovoracaceae</taxon>
        <taxon>Emergencia</taxon>
    </lineage>
</organism>
<dbReference type="EC" id="6.3.5.11" evidence="7"/>
<keyword evidence="3 7" id="KW-0547">Nucleotide-binding</keyword>
<comment type="function">
    <text evidence="7">Catalyzes the ATP-dependent amidation of the two carboxylate groups at positions a and c of cobyrinate, using either L-glutamine or ammonia as the nitrogen source.</text>
</comment>
<dbReference type="EMBL" id="QRMS01000002">
    <property type="protein sequence ID" value="RHJ88098.1"/>
    <property type="molecule type" value="Genomic_DNA"/>
</dbReference>
<dbReference type="NCBIfam" id="TIGR00379">
    <property type="entry name" value="cobB"/>
    <property type="match status" value="1"/>
</dbReference>
<evidence type="ECO:0000256" key="6">
    <source>
        <dbReference type="ARBA" id="ARBA00022962"/>
    </source>
</evidence>
<dbReference type="GO" id="GO:0005524">
    <property type="term" value="F:ATP binding"/>
    <property type="evidence" value="ECO:0007669"/>
    <property type="project" value="UniProtKB-UniRule"/>
</dbReference>
<evidence type="ECO:0000256" key="1">
    <source>
        <dbReference type="ARBA" id="ARBA00001946"/>
    </source>
</evidence>
<dbReference type="NCBIfam" id="NF002204">
    <property type="entry name" value="PRK01077.1"/>
    <property type="match status" value="1"/>
</dbReference>
<dbReference type="InterPro" id="IPR004484">
    <property type="entry name" value="CbiA/CobB_synth"/>
</dbReference>
<dbReference type="Pfam" id="PF07685">
    <property type="entry name" value="GATase_3"/>
    <property type="match status" value="1"/>
</dbReference>
<comment type="pathway">
    <text evidence="7">Cofactor biosynthesis; adenosylcobalamin biosynthesis; cob(II)yrinate a,c-diamide from sirohydrochlorin (anaerobic route): step 10/10.</text>
</comment>
<dbReference type="GO" id="GO:0009236">
    <property type="term" value="P:cobalamin biosynthetic process"/>
    <property type="evidence" value="ECO:0007669"/>
    <property type="project" value="UniProtKB-UniRule"/>
</dbReference>
<dbReference type="GO" id="GO:0042242">
    <property type="term" value="F:cobyrinic acid a,c-diamide synthase activity"/>
    <property type="evidence" value="ECO:0007669"/>
    <property type="project" value="UniProtKB-UniRule"/>
</dbReference>
<feature type="domain" description="CobQ/CobB/MinD/ParA nucleotide binding" evidence="8">
    <location>
        <begin position="9"/>
        <end position="191"/>
    </location>
</feature>
<keyword evidence="2 7" id="KW-0436">Ligase</keyword>
<evidence type="ECO:0000313" key="11">
    <source>
        <dbReference type="Proteomes" id="UP000284841"/>
    </source>
</evidence>
<feature type="domain" description="CobB/CobQ-like glutamine amidotransferase" evidence="9">
    <location>
        <begin position="249"/>
        <end position="436"/>
    </location>
</feature>
<name>A0A415E399_9FIRM</name>
<dbReference type="Proteomes" id="UP000284841">
    <property type="component" value="Unassembled WGS sequence"/>
</dbReference>
<evidence type="ECO:0000259" key="9">
    <source>
        <dbReference type="Pfam" id="PF07685"/>
    </source>
</evidence>
<comment type="caution">
    <text evidence="10">The sequence shown here is derived from an EMBL/GenBank/DDBJ whole genome shotgun (WGS) entry which is preliminary data.</text>
</comment>
<dbReference type="PROSITE" id="PS51274">
    <property type="entry name" value="GATASE_COBBQ"/>
    <property type="match status" value="1"/>
</dbReference>
<protein>
    <recommendedName>
        <fullName evidence="7">Cobyrinate a,c-diamide synthase</fullName>
        <ecNumber evidence="7">6.3.5.11</ecNumber>
    </recommendedName>
    <alternativeName>
        <fullName evidence="7">Cobyrinic acid a,c-diamide synthetase</fullName>
    </alternativeName>
</protein>
<keyword evidence="6 7" id="KW-0315">Glutamine amidotransferase</keyword>
<dbReference type="InterPro" id="IPR002586">
    <property type="entry name" value="CobQ/CobB/MinD/ParA_Nub-bd_dom"/>
</dbReference>
<comment type="miscellaneous">
    <text evidence="7">The a and c carboxylates of cobyrinate are activated for nucleophilic attack via formation of a phosphorylated intermediate by ATP. CbiA catalyzes first the amidation of the c-carboxylate, and then that of the a-carboxylate.</text>
</comment>
<keyword evidence="11" id="KW-1185">Reference proteome</keyword>
<dbReference type="PANTHER" id="PTHR43873:SF1">
    <property type="entry name" value="COBYRINATE A,C-DIAMIDE SYNTHASE"/>
    <property type="match status" value="1"/>
</dbReference>
<dbReference type="SUPFAM" id="SSF52317">
    <property type="entry name" value="Class I glutamine amidotransferase-like"/>
    <property type="match status" value="1"/>
</dbReference>
<evidence type="ECO:0000256" key="7">
    <source>
        <dbReference type="HAMAP-Rule" id="MF_00027"/>
    </source>
</evidence>
<evidence type="ECO:0000256" key="4">
    <source>
        <dbReference type="ARBA" id="ARBA00022840"/>
    </source>
</evidence>
<keyword evidence="4 7" id="KW-0067">ATP-binding</keyword>
<dbReference type="HAMAP" id="MF_00027">
    <property type="entry name" value="CobB_CbiA"/>
    <property type="match status" value="1"/>
</dbReference>
<evidence type="ECO:0000256" key="3">
    <source>
        <dbReference type="ARBA" id="ARBA00022741"/>
    </source>
</evidence>
<dbReference type="SUPFAM" id="SSF52540">
    <property type="entry name" value="P-loop containing nucleoside triphosphate hydrolases"/>
    <property type="match status" value="1"/>
</dbReference>
<dbReference type="OrthoDB" id="9764035at2"/>
<accession>A0A415E399</accession>
<dbReference type="RefSeq" id="WP_118334644.1">
    <property type="nucleotide sequence ID" value="NZ_AP025567.1"/>
</dbReference>